<dbReference type="EC" id="2.3.2.2" evidence="11"/>
<dbReference type="InterPro" id="IPR051792">
    <property type="entry name" value="GGT_bact"/>
</dbReference>
<dbReference type="PROSITE" id="PS51257">
    <property type="entry name" value="PROKAR_LIPOPROTEIN"/>
    <property type="match status" value="1"/>
</dbReference>
<feature type="binding site" evidence="10">
    <location>
        <position position="107"/>
    </location>
    <ligand>
        <name>L-glutamate</name>
        <dbReference type="ChEBI" id="CHEBI:29985"/>
    </ligand>
</feature>
<keyword evidence="11" id="KW-0317">Glutathione biosynthesis</keyword>
<comment type="catalytic activity">
    <reaction evidence="2 11">
        <text>glutathione + H2O = L-cysteinylglycine + L-glutamate</text>
        <dbReference type="Rhea" id="RHEA:28807"/>
        <dbReference type="ChEBI" id="CHEBI:15377"/>
        <dbReference type="ChEBI" id="CHEBI:29985"/>
        <dbReference type="ChEBI" id="CHEBI:57925"/>
        <dbReference type="ChEBI" id="CHEBI:61694"/>
        <dbReference type="EC" id="3.4.19.13"/>
    </reaction>
</comment>
<keyword evidence="13" id="KW-0732">Signal</keyword>
<comment type="catalytic activity">
    <reaction evidence="8 11">
        <text>an N-terminal (5-L-glutamyl)-[peptide] + an alpha-amino acid = 5-L-glutamyl amino acid + an N-terminal L-alpha-aminoacyl-[peptide]</text>
        <dbReference type="Rhea" id="RHEA:23904"/>
        <dbReference type="Rhea" id="RHEA-COMP:9780"/>
        <dbReference type="Rhea" id="RHEA-COMP:9795"/>
        <dbReference type="ChEBI" id="CHEBI:77644"/>
        <dbReference type="ChEBI" id="CHEBI:78597"/>
        <dbReference type="ChEBI" id="CHEBI:78599"/>
        <dbReference type="ChEBI" id="CHEBI:78608"/>
        <dbReference type="EC" id="2.3.2.2"/>
    </reaction>
</comment>
<feature type="chain" id="PRO_5033011374" description="Glutathione hydrolase proenzyme" evidence="13">
    <location>
        <begin position="21"/>
        <end position="573"/>
    </location>
</feature>
<feature type="compositionally biased region" description="Basic and acidic residues" evidence="12">
    <location>
        <begin position="562"/>
        <end position="573"/>
    </location>
</feature>
<evidence type="ECO:0000256" key="12">
    <source>
        <dbReference type="SAM" id="MobiDB-lite"/>
    </source>
</evidence>
<dbReference type="GO" id="GO:0103068">
    <property type="term" value="F:leukotriene C4 gamma-glutamyl transferase activity"/>
    <property type="evidence" value="ECO:0007669"/>
    <property type="project" value="UniProtKB-EC"/>
</dbReference>
<evidence type="ECO:0000313" key="15">
    <source>
        <dbReference type="Proteomes" id="UP000530564"/>
    </source>
</evidence>
<gene>
    <name evidence="14" type="ORF">GGQ61_002260</name>
</gene>
<evidence type="ECO:0000256" key="4">
    <source>
        <dbReference type="ARBA" id="ARBA00022679"/>
    </source>
</evidence>
<evidence type="ECO:0000256" key="13">
    <source>
        <dbReference type="SAM" id="SignalP"/>
    </source>
</evidence>
<accession>A0A840A260</accession>
<name>A0A840A260_9CAUL</name>
<dbReference type="Pfam" id="PF01019">
    <property type="entry name" value="G_glu_transpept"/>
    <property type="match status" value="1"/>
</dbReference>
<dbReference type="PANTHER" id="PTHR43199:SF1">
    <property type="entry name" value="GLUTATHIONE HYDROLASE PROENZYME"/>
    <property type="match status" value="1"/>
</dbReference>
<evidence type="ECO:0000256" key="6">
    <source>
        <dbReference type="ARBA" id="ARBA00023145"/>
    </source>
</evidence>
<sequence length="573" mass="58702">MLQLQRFAALPLALALAACATTATKEAPAPAPTATAPSPKVMVSAANPLAVEAGLNVLRKGGSAVDAAVAVQAVLSLVEPQSSGVGGGAFMTYYDAKTRKVTGYNGRETAPAGATDTMFLDASGKPLPFPVAVTSGKATGVPGAVAMLSMAQAQHGKLPWKDLFGDAERLAADGFVVSPRLAGMIASPFPQAGVPDAKAYFTKPDGQRYQAGDVLKNPAYAATVRKIAAEGPKALLEGSIAEAIVAKVHEGPLPGTITLADLKSYKPKSGDAVCRPYRVYIVCVPDAPSSGAALLQALGILSHTDIADRGPTDPQAWFLFAQASRLMYADRDRYFGDPDFTPVPIEGLLEDSYVAQRATLIGDVAGPAPGPGTPRGAGALAPDATKEPGGTSHFVVVDADGNVVSMTTTVESIFGTGRMVGGFFLNNQLTDFSWAPVNADGAKAANAVAPGKRPRSSMAPTIVLDREGRFVAAVGSPGGNSILAYNLKALVGILDWKLSVQDAFNLPNLIARGDNIASEPARYAPGVVDALAAKGIAFKGSGGEGSGLHGVMVTPQGLQGGADERREGVAKGF</sequence>
<evidence type="ECO:0000256" key="3">
    <source>
        <dbReference type="ARBA" id="ARBA00009381"/>
    </source>
</evidence>
<comment type="caution">
    <text evidence="14">The sequence shown here is derived from an EMBL/GenBank/DDBJ whole genome shotgun (WGS) entry which is preliminary data.</text>
</comment>
<feature type="region of interest" description="Disordered" evidence="12">
    <location>
        <begin position="554"/>
        <end position="573"/>
    </location>
</feature>
<dbReference type="Gene3D" id="3.60.20.40">
    <property type="match status" value="1"/>
</dbReference>
<comment type="subunit">
    <text evidence="11">This enzyme consists of two polypeptide chains, which are synthesized in precursor form from a single polypeptide.</text>
</comment>
<dbReference type="PRINTS" id="PR01210">
    <property type="entry name" value="GGTRANSPTASE"/>
</dbReference>
<proteinExistence type="inferred from homology"/>
<feature type="binding site" evidence="10">
    <location>
        <begin position="456"/>
        <end position="457"/>
    </location>
    <ligand>
        <name>L-glutamate</name>
        <dbReference type="ChEBI" id="CHEBI:29985"/>
    </ligand>
</feature>
<dbReference type="InterPro" id="IPR000101">
    <property type="entry name" value="GGT_peptidase"/>
</dbReference>
<dbReference type="UniPathway" id="UPA00204"/>
<dbReference type="Proteomes" id="UP000530564">
    <property type="component" value="Unassembled WGS sequence"/>
</dbReference>
<dbReference type="AlphaFoldDB" id="A0A840A260"/>
<dbReference type="GO" id="GO:0006751">
    <property type="term" value="P:glutathione catabolic process"/>
    <property type="evidence" value="ECO:0007669"/>
    <property type="project" value="UniProtKB-UniRule"/>
</dbReference>
<dbReference type="SUPFAM" id="SSF56235">
    <property type="entry name" value="N-terminal nucleophile aminohydrolases (Ntn hydrolases)"/>
    <property type="match status" value="1"/>
</dbReference>
<dbReference type="InterPro" id="IPR043137">
    <property type="entry name" value="GGT_ssub_C"/>
</dbReference>
<feature type="signal peptide" evidence="13">
    <location>
        <begin position="1"/>
        <end position="20"/>
    </location>
</feature>
<keyword evidence="5 11" id="KW-0378">Hydrolase</keyword>
<comment type="PTM">
    <text evidence="11">Cleaved by autocatalysis into a large and a small subunit.</text>
</comment>
<dbReference type="EC" id="3.4.19.13" evidence="11"/>
<keyword evidence="7 11" id="KW-0012">Acyltransferase</keyword>
<feature type="binding site" evidence="10">
    <location>
        <position position="431"/>
    </location>
    <ligand>
        <name>L-glutamate</name>
        <dbReference type="ChEBI" id="CHEBI:29985"/>
    </ligand>
</feature>
<evidence type="ECO:0000256" key="2">
    <source>
        <dbReference type="ARBA" id="ARBA00001089"/>
    </source>
</evidence>
<dbReference type="Gene3D" id="1.10.246.130">
    <property type="match status" value="1"/>
</dbReference>
<dbReference type="EMBL" id="JACIDK010000003">
    <property type="protein sequence ID" value="MBB3891532.1"/>
    <property type="molecule type" value="Genomic_DNA"/>
</dbReference>
<comment type="catalytic activity">
    <reaction evidence="1 11">
        <text>an S-substituted glutathione + H2O = an S-substituted L-cysteinylglycine + L-glutamate</text>
        <dbReference type="Rhea" id="RHEA:59468"/>
        <dbReference type="ChEBI" id="CHEBI:15377"/>
        <dbReference type="ChEBI" id="CHEBI:29985"/>
        <dbReference type="ChEBI" id="CHEBI:90779"/>
        <dbReference type="ChEBI" id="CHEBI:143103"/>
        <dbReference type="EC" id="3.4.19.13"/>
    </reaction>
</comment>
<feature type="active site" description="Nucleophile" evidence="9">
    <location>
        <position position="391"/>
    </location>
</feature>
<dbReference type="InterPro" id="IPR043138">
    <property type="entry name" value="GGT_lsub"/>
</dbReference>
<protein>
    <recommendedName>
        <fullName evidence="11">Glutathione hydrolase proenzyme</fullName>
        <ecNumber evidence="11">2.3.2.2</ecNumber>
        <ecNumber evidence="11">3.4.19.13</ecNumber>
    </recommendedName>
    <component>
        <recommendedName>
            <fullName evidence="11">Glutathione hydrolase large chain</fullName>
        </recommendedName>
    </component>
    <component>
        <recommendedName>
            <fullName evidence="11">Glutathione hydrolase small chain</fullName>
        </recommendedName>
    </component>
</protein>
<evidence type="ECO:0000256" key="5">
    <source>
        <dbReference type="ARBA" id="ARBA00022801"/>
    </source>
</evidence>
<reference evidence="14 15" key="1">
    <citation type="submission" date="2020-08" db="EMBL/GenBank/DDBJ databases">
        <title>Genomic Encyclopedia of Type Strains, Phase IV (KMG-IV): sequencing the most valuable type-strain genomes for metagenomic binning, comparative biology and taxonomic classification.</title>
        <authorList>
            <person name="Goeker M."/>
        </authorList>
    </citation>
    <scope>NUCLEOTIDE SEQUENCE [LARGE SCALE GENOMIC DNA]</scope>
    <source>
        <strain evidence="14 15">DSM 21793</strain>
    </source>
</reference>
<dbReference type="NCBIfam" id="TIGR00066">
    <property type="entry name" value="g_glut_trans"/>
    <property type="match status" value="1"/>
</dbReference>
<feature type="binding site" evidence="10">
    <location>
        <position position="479"/>
    </location>
    <ligand>
        <name>L-glutamate</name>
        <dbReference type="ChEBI" id="CHEBI:29985"/>
    </ligand>
</feature>
<evidence type="ECO:0000256" key="1">
    <source>
        <dbReference type="ARBA" id="ARBA00001049"/>
    </source>
</evidence>
<comment type="similarity">
    <text evidence="3 11">Belongs to the gamma-glutamyltransferase family.</text>
</comment>
<dbReference type="InterPro" id="IPR029055">
    <property type="entry name" value="Ntn_hydrolases_N"/>
</dbReference>
<keyword evidence="15" id="KW-1185">Reference proteome</keyword>
<dbReference type="GO" id="GO:0006750">
    <property type="term" value="P:glutathione biosynthetic process"/>
    <property type="evidence" value="ECO:0007669"/>
    <property type="project" value="UniProtKB-KW"/>
</dbReference>
<keyword evidence="4 11" id="KW-0808">Transferase</keyword>
<dbReference type="GO" id="GO:0036374">
    <property type="term" value="F:glutathione hydrolase activity"/>
    <property type="evidence" value="ECO:0007669"/>
    <property type="project" value="UniProtKB-UniRule"/>
</dbReference>
<evidence type="ECO:0000256" key="9">
    <source>
        <dbReference type="PIRSR" id="PIRSR600101-1"/>
    </source>
</evidence>
<evidence type="ECO:0000256" key="8">
    <source>
        <dbReference type="ARBA" id="ARBA00047417"/>
    </source>
</evidence>
<evidence type="ECO:0000256" key="11">
    <source>
        <dbReference type="RuleBase" id="RU368036"/>
    </source>
</evidence>
<evidence type="ECO:0000256" key="10">
    <source>
        <dbReference type="PIRSR" id="PIRSR600101-2"/>
    </source>
</evidence>
<keyword evidence="6 11" id="KW-0865">Zymogen</keyword>
<organism evidence="14 15">
    <name type="scientific">Phenylobacterium haematophilum</name>
    <dbReference type="NCBI Taxonomy" id="98513"/>
    <lineage>
        <taxon>Bacteria</taxon>
        <taxon>Pseudomonadati</taxon>
        <taxon>Pseudomonadota</taxon>
        <taxon>Alphaproteobacteria</taxon>
        <taxon>Caulobacterales</taxon>
        <taxon>Caulobacteraceae</taxon>
        <taxon>Phenylobacterium</taxon>
    </lineage>
</organism>
<dbReference type="RefSeq" id="WP_183772598.1">
    <property type="nucleotide sequence ID" value="NZ_JACIDK010000003.1"/>
</dbReference>
<dbReference type="PANTHER" id="PTHR43199">
    <property type="entry name" value="GLUTATHIONE HYDROLASE"/>
    <property type="match status" value="1"/>
</dbReference>
<evidence type="ECO:0000313" key="14">
    <source>
        <dbReference type="EMBL" id="MBB3891532.1"/>
    </source>
</evidence>
<evidence type="ECO:0000256" key="7">
    <source>
        <dbReference type="ARBA" id="ARBA00023315"/>
    </source>
</evidence>
<comment type="pathway">
    <text evidence="11">Sulfur metabolism; glutathione metabolism.</text>
</comment>